<accession>A0AAV4VC94</accession>
<reference evidence="1 2" key="1">
    <citation type="submission" date="2021-06" db="EMBL/GenBank/DDBJ databases">
        <title>Caerostris darwini draft genome.</title>
        <authorList>
            <person name="Kono N."/>
            <person name="Arakawa K."/>
        </authorList>
    </citation>
    <scope>NUCLEOTIDE SEQUENCE [LARGE SCALE GENOMIC DNA]</scope>
</reference>
<organism evidence="1 2">
    <name type="scientific">Caerostris darwini</name>
    <dbReference type="NCBI Taxonomy" id="1538125"/>
    <lineage>
        <taxon>Eukaryota</taxon>
        <taxon>Metazoa</taxon>
        <taxon>Ecdysozoa</taxon>
        <taxon>Arthropoda</taxon>
        <taxon>Chelicerata</taxon>
        <taxon>Arachnida</taxon>
        <taxon>Araneae</taxon>
        <taxon>Araneomorphae</taxon>
        <taxon>Entelegynae</taxon>
        <taxon>Araneoidea</taxon>
        <taxon>Araneidae</taxon>
        <taxon>Caerostris</taxon>
    </lineage>
</organism>
<proteinExistence type="predicted"/>
<gene>
    <name evidence="1" type="ORF">CDAR_423691</name>
</gene>
<protein>
    <submittedName>
        <fullName evidence="1">Uncharacterized protein</fullName>
    </submittedName>
</protein>
<keyword evidence="2" id="KW-1185">Reference proteome</keyword>
<comment type="caution">
    <text evidence="1">The sequence shown here is derived from an EMBL/GenBank/DDBJ whole genome shotgun (WGS) entry which is preliminary data.</text>
</comment>
<evidence type="ECO:0000313" key="1">
    <source>
        <dbReference type="EMBL" id="GIY67279.1"/>
    </source>
</evidence>
<dbReference type="EMBL" id="BPLQ01012715">
    <property type="protein sequence ID" value="GIY67279.1"/>
    <property type="molecule type" value="Genomic_DNA"/>
</dbReference>
<dbReference type="AlphaFoldDB" id="A0AAV4VC94"/>
<evidence type="ECO:0000313" key="2">
    <source>
        <dbReference type="Proteomes" id="UP001054837"/>
    </source>
</evidence>
<sequence>MASETLNLSSPCLWAKAQYAHILRRMNLITRLESAIHSVAETVLSPTDVRAKAAGRASIHSDSAADKNSD</sequence>
<name>A0AAV4VC94_9ARAC</name>
<dbReference type="Proteomes" id="UP001054837">
    <property type="component" value="Unassembled WGS sequence"/>
</dbReference>